<dbReference type="RefSeq" id="XP_067545350.1">
    <property type="nucleotide sequence ID" value="XM_067687642.1"/>
</dbReference>
<gene>
    <name evidence="2" type="ORF">NEDG_00224</name>
</gene>
<dbReference type="VEuPathDB" id="MicrosporidiaDB:NEDG_00224"/>
<feature type="transmembrane region" description="Helical" evidence="1">
    <location>
        <begin position="325"/>
        <end position="346"/>
    </location>
</feature>
<name>A0A177EL93_9MICR</name>
<dbReference type="GeneID" id="93646574"/>
<feature type="transmembrane region" description="Helical" evidence="1">
    <location>
        <begin position="373"/>
        <end position="392"/>
    </location>
</feature>
<keyword evidence="1" id="KW-0812">Transmembrane</keyword>
<organism evidence="2 3">
    <name type="scientific">Nematocida displodere</name>
    <dbReference type="NCBI Taxonomy" id="1805483"/>
    <lineage>
        <taxon>Eukaryota</taxon>
        <taxon>Fungi</taxon>
        <taxon>Fungi incertae sedis</taxon>
        <taxon>Microsporidia</taxon>
        <taxon>Nematocida</taxon>
    </lineage>
</organism>
<sequence length="420" mass="48153">MPTSNEQTERFTARVDLHKNEKHKTSEHIEAIDSTRIPAKKAYDLERGMIEKIDKDVILETESMSWVVKTYISWFYPYFKDLDTVQENVLNQLNTINDKILVIDNDMDDLNSNVQYYTKEIRRLEKNPKQHIPGVTDIPFTPDRLKMEKEVEEVVKMTSELKTGRIAYNTAKIHLLTVSRTYKKVNLLCQALALPLYYVSTSITAMHSIHCLMSYADQTSIYHINPLFRFLGPPLVVAGCLLTLYSLGRALLTFSCLCFSPHKREAASVTSDPDTTVLRPKQPTTTPTTYWDVLNAGIIFVLLWCLGLAIAPALFWALKKAPEDTLYRIMGLGNLLSLFLLIQRLYTSYTNLRLTKPLLWSSSWTLRSIKVPFTRALILALMITVFLANYFLNVDIANLIHQGPIFPNLSWPDISIQNLR</sequence>
<proteinExistence type="predicted"/>
<dbReference type="EMBL" id="LTDL01000014">
    <property type="protein sequence ID" value="OAG31749.1"/>
    <property type="molecule type" value="Genomic_DNA"/>
</dbReference>
<evidence type="ECO:0000256" key="1">
    <source>
        <dbReference type="SAM" id="Phobius"/>
    </source>
</evidence>
<evidence type="ECO:0000313" key="3">
    <source>
        <dbReference type="Proteomes" id="UP000185944"/>
    </source>
</evidence>
<dbReference type="Proteomes" id="UP000185944">
    <property type="component" value="Unassembled WGS sequence"/>
</dbReference>
<feature type="transmembrane region" description="Helical" evidence="1">
    <location>
        <begin position="293"/>
        <end position="318"/>
    </location>
</feature>
<reference evidence="2 3" key="1">
    <citation type="submission" date="2016-02" db="EMBL/GenBank/DDBJ databases">
        <title>Discovery of a natural microsporidian pathogen with a broad tissue tropism in Caenorhabditis elegans.</title>
        <authorList>
            <person name="Luallen R.J."/>
            <person name="Reinke A.W."/>
            <person name="Tong L."/>
            <person name="Botts M.R."/>
            <person name="Felix M.-A."/>
            <person name="Troemel E.R."/>
        </authorList>
    </citation>
    <scope>NUCLEOTIDE SEQUENCE [LARGE SCALE GENOMIC DNA]</scope>
    <source>
        <strain evidence="2 3">JUm2807</strain>
    </source>
</reference>
<keyword evidence="3" id="KW-1185">Reference proteome</keyword>
<evidence type="ECO:0000313" key="2">
    <source>
        <dbReference type="EMBL" id="OAG31749.1"/>
    </source>
</evidence>
<dbReference type="AlphaFoldDB" id="A0A177EL93"/>
<protein>
    <submittedName>
        <fullName evidence="2">Uncharacterized protein</fullName>
    </submittedName>
</protein>
<feature type="transmembrane region" description="Helical" evidence="1">
    <location>
        <begin position="227"/>
        <end position="247"/>
    </location>
</feature>
<keyword evidence="1" id="KW-1133">Transmembrane helix</keyword>
<accession>A0A177EL93</accession>
<comment type="caution">
    <text evidence="2">The sequence shown here is derived from an EMBL/GenBank/DDBJ whole genome shotgun (WGS) entry which is preliminary data.</text>
</comment>
<keyword evidence="1" id="KW-0472">Membrane</keyword>